<evidence type="ECO:0000256" key="1">
    <source>
        <dbReference type="ARBA" id="ARBA00001954"/>
    </source>
</evidence>
<dbReference type="InterPro" id="IPR039994">
    <property type="entry name" value="NO66-like"/>
</dbReference>
<dbReference type="PANTHER" id="PTHR13096">
    <property type="entry name" value="MINA53 MYC INDUCED NUCLEAR ANTIGEN"/>
    <property type="match status" value="1"/>
</dbReference>
<comment type="caution">
    <text evidence="5">The sequence shown here is derived from an EMBL/GenBank/DDBJ whole genome shotgun (WGS) entry which is preliminary data.</text>
</comment>
<dbReference type="PANTHER" id="PTHR13096:SF9">
    <property type="entry name" value="BIFUNCTIONAL LYSINE-SPECIFIC DEMETHYLASE AND HISTIDYL-HYDROXYLASE"/>
    <property type="match status" value="1"/>
</dbReference>
<evidence type="ECO:0000256" key="2">
    <source>
        <dbReference type="ARBA" id="ARBA00022723"/>
    </source>
</evidence>
<dbReference type="Pfam" id="PF08007">
    <property type="entry name" value="JmjC_2"/>
    <property type="match status" value="1"/>
</dbReference>
<dbReference type="PROSITE" id="PS51184">
    <property type="entry name" value="JMJC"/>
    <property type="match status" value="1"/>
</dbReference>
<keyword evidence="3" id="KW-0408">Iron</keyword>
<reference evidence="5 6" key="1">
    <citation type="submission" date="2019-03" db="EMBL/GenBank/DDBJ databases">
        <title>Genomics of glacier-inhabiting Cryobacterium strains.</title>
        <authorList>
            <person name="Liu Q."/>
            <person name="Xin Y.-H."/>
        </authorList>
    </citation>
    <scope>NUCLEOTIDE SEQUENCE [LARGE SCALE GENOMIC DNA]</scope>
    <source>
        <strain evidence="5 6">RHLS22-1</strain>
    </source>
</reference>
<keyword evidence="6" id="KW-1185">Reference proteome</keyword>
<dbReference type="Gene3D" id="2.60.120.650">
    <property type="entry name" value="Cupin"/>
    <property type="match status" value="1"/>
</dbReference>
<dbReference type="Proteomes" id="UP000297907">
    <property type="component" value="Unassembled WGS sequence"/>
</dbReference>
<comment type="cofactor">
    <cofactor evidence="1">
        <name>Fe(2+)</name>
        <dbReference type="ChEBI" id="CHEBI:29033"/>
    </cofactor>
</comment>
<feature type="domain" description="JmjC" evidence="4">
    <location>
        <begin position="110"/>
        <end position="257"/>
    </location>
</feature>
<organism evidence="5 6">
    <name type="scientific">Cryobacterium adonitolivorans</name>
    <dbReference type="NCBI Taxonomy" id="1259189"/>
    <lineage>
        <taxon>Bacteria</taxon>
        <taxon>Bacillati</taxon>
        <taxon>Actinomycetota</taxon>
        <taxon>Actinomycetes</taxon>
        <taxon>Micrococcales</taxon>
        <taxon>Microbacteriaceae</taxon>
        <taxon>Cryobacterium</taxon>
    </lineage>
</organism>
<dbReference type="SMART" id="SM00558">
    <property type="entry name" value="JmjC"/>
    <property type="match status" value="1"/>
</dbReference>
<name>A0A4R8WCQ1_9MICO</name>
<dbReference type="RefSeq" id="WP_134452140.1">
    <property type="nucleotide sequence ID" value="NZ_SOFL01000002.1"/>
</dbReference>
<dbReference type="SUPFAM" id="SSF51197">
    <property type="entry name" value="Clavaminate synthase-like"/>
    <property type="match status" value="1"/>
</dbReference>
<proteinExistence type="predicted"/>
<keyword evidence="2" id="KW-0479">Metal-binding</keyword>
<accession>A0A4R8WCQ1</accession>
<dbReference type="OrthoDB" id="9764016at2"/>
<sequence length="419" mass="44551">MTSEGRGASDPPALARLLSVSPDAFAADYWDQKPLFTRAATLPGRFDDLFTADAVDELVTHRGLRTPFVRMAREGVVLDAGRFTAPGGLGAEIADQVSADKVLDEFTGGATLVLQGLHRTWPPLAEFTRQLMSDLGHPAQVNAYVTPASERGFDPHYDVHDVFVLQIAGEKRWRIHPPVHPRPLRAQPWTDHRRAVELQAQNEPAIDEVFRPNDVLYLPRGWIHSATALGGTSIHLTIGVAALTRHDVLHEAIAHAAASESLRAALPLGIDLTDAATVGALLADTVDDFARFTGAEPAPAEPTPAQAVSARLARRVRASTRAEPIAPLATTAAATALHEATTVSLRRGLGARFGPGPNPGDVSLVLPDKTVTLPAEAADALTQILTGHTVQAGDLAGLDAASSLVVARRLVREGVLVVR</sequence>
<gene>
    <name evidence="5" type="ORF">E3O42_01380</name>
</gene>
<dbReference type="InterPro" id="IPR003347">
    <property type="entry name" value="JmjC_dom"/>
</dbReference>
<evidence type="ECO:0000313" key="5">
    <source>
        <dbReference type="EMBL" id="TFC07056.1"/>
    </source>
</evidence>
<evidence type="ECO:0000259" key="4">
    <source>
        <dbReference type="PROSITE" id="PS51184"/>
    </source>
</evidence>
<dbReference type="AlphaFoldDB" id="A0A4R8WCQ1"/>
<dbReference type="GO" id="GO:0046872">
    <property type="term" value="F:metal ion binding"/>
    <property type="evidence" value="ECO:0007669"/>
    <property type="project" value="UniProtKB-KW"/>
</dbReference>
<evidence type="ECO:0000313" key="6">
    <source>
        <dbReference type="Proteomes" id="UP000297907"/>
    </source>
</evidence>
<dbReference type="GO" id="GO:0032453">
    <property type="term" value="F:histone H3K4 demethylase activity"/>
    <property type="evidence" value="ECO:0007669"/>
    <property type="project" value="TreeGrafter"/>
</dbReference>
<dbReference type="GO" id="GO:0051864">
    <property type="term" value="F:histone H3K36 demethylase activity"/>
    <property type="evidence" value="ECO:0007669"/>
    <property type="project" value="TreeGrafter"/>
</dbReference>
<evidence type="ECO:0000256" key="3">
    <source>
        <dbReference type="ARBA" id="ARBA00023004"/>
    </source>
</evidence>
<protein>
    <submittedName>
        <fullName evidence="5">Cupin</fullName>
    </submittedName>
</protein>
<dbReference type="EMBL" id="SOFL01000002">
    <property type="protein sequence ID" value="TFC07056.1"/>
    <property type="molecule type" value="Genomic_DNA"/>
</dbReference>